<accession>A0A3D9XH57</accession>
<protein>
    <submittedName>
        <fullName evidence="1">Uncharacterized protein</fullName>
    </submittedName>
</protein>
<proteinExistence type="predicted"/>
<gene>
    <name evidence="1" type="ORF">BDD41_2575</name>
</gene>
<dbReference type="EMBL" id="QTUJ01000002">
    <property type="protein sequence ID" value="REF69857.1"/>
    <property type="molecule type" value="Genomic_DNA"/>
</dbReference>
<evidence type="ECO:0000313" key="1">
    <source>
        <dbReference type="EMBL" id="REF69857.1"/>
    </source>
</evidence>
<sequence length="70" mass="7645">MKTVRSEPQSASSSHGWLIATRRAGTGALAWGIGEKIDVTFRRHVVAHGYASYLNSTEMQKIGKDPFLVA</sequence>
<comment type="caution">
    <text evidence="1">The sequence shown here is derived from an EMBL/GenBank/DDBJ whole genome shotgun (WGS) entry which is preliminary data.</text>
</comment>
<organism evidence="1 2">
    <name type="scientific">Paracoccus versutus</name>
    <name type="common">Thiobacillus versutus</name>
    <dbReference type="NCBI Taxonomy" id="34007"/>
    <lineage>
        <taxon>Bacteria</taxon>
        <taxon>Pseudomonadati</taxon>
        <taxon>Pseudomonadota</taxon>
        <taxon>Alphaproteobacteria</taxon>
        <taxon>Rhodobacterales</taxon>
        <taxon>Paracoccaceae</taxon>
        <taxon>Paracoccus</taxon>
    </lineage>
</organism>
<name>A0A3D9XH57_PARVE</name>
<dbReference type="AlphaFoldDB" id="A0A3D9XH57"/>
<dbReference type="RefSeq" id="WP_140848908.1">
    <property type="nucleotide sequence ID" value="NZ_CP038197.1"/>
</dbReference>
<evidence type="ECO:0000313" key="2">
    <source>
        <dbReference type="Proteomes" id="UP000256941"/>
    </source>
</evidence>
<reference evidence="1 2" key="1">
    <citation type="submission" date="2018-08" db="EMBL/GenBank/DDBJ databases">
        <title>Genomic Encyclopedia of Archaeal and Bacterial Type Strains, Phase II (KMG-II): from individual species to whole genera.</title>
        <authorList>
            <person name="Goeker M."/>
        </authorList>
    </citation>
    <scope>NUCLEOTIDE SEQUENCE [LARGE SCALE GENOMIC DNA]</scope>
    <source>
        <strain evidence="1 2">DSM 17099</strain>
    </source>
</reference>
<dbReference type="Proteomes" id="UP000256941">
    <property type="component" value="Unassembled WGS sequence"/>
</dbReference>